<dbReference type="InterPro" id="IPR054502">
    <property type="entry name" value="bHLH-TF_ACT-like_plant"/>
</dbReference>
<name>A0A7N0UDB7_KALFE</name>
<evidence type="ECO:0000313" key="7">
    <source>
        <dbReference type="EnsemblPlants" id="Kaladp0060s0493.1.v1.1"/>
    </source>
</evidence>
<dbReference type="InterPro" id="IPR011598">
    <property type="entry name" value="bHLH_dom"/>
</dbReference>
<feature type="region of interest" description="Disordered" evidence="5">
    <location>
        <begin position="17"/>
        <end position="41"/>
    </location>
</feature>
<dbReference type="EnsemblPlants" id="Kaladp0060s0493.1.v1.1">
    <property type="protein sequence ID" value="Kaladp0060s0493.1.v1.1"/>
    <property type="gene ID" value="Kaladp0060s0493.v1.1"/>
</dbReference>
<evidence type="ECO:0000256" key="5">
    <source>
        <dbReference type="SAM" id="MobiDB-lite"/>
    </source>
</evidence>
<feature type="region of interest" description="Disordered" evidence="5">
    <location>
        <begin position="68"/>
        <end position="90"/>
    </location>
</feature>
<feature type="region of interest" description="Disordered" evidence="5">
    <location>
        <begin position="219"/>
        <end position="246"/>
    </location>
</feature>
<evidence type="ECO:0000313" key="8">
    <source>
        <dbReference type="Proteomes" id="UP000594263"/>
    </source>
</evidence>
<dbReference type="SMART" id="SM00353">
    <property type="entry name" value="HLH"/>
    <property type="match status" value="1"/>
</dbReference>
<sequence>MEISEEDFLQELLALRRSSQTSSWDSTTSTPTFSTHMTHNNNVVPNANNFITTTNNTVWSNNNSSFQITSSSSSPWDPPMDPQTFSTNHPPPFDQAFHNPTPRFPSSQHHHPQLCSSAEHHPHMMEEDETASLFLVQHDGGGLYYNPFSGFEDHHYHQADLASSLLDEDQSAMMMMMMMQSDTQSLKIEPSAAATPSSDLLAVPSHVFNVGCGGSDFSERKSGGGGGKASKKVQGQPSKNLLAERRRRKRLNDRLSLLRSIVPKISKMDRTSILGDTIEYMKELLERIQSLQDELDLDHHSDDQVFLVDLFQDLKPNEVQIRNTPKFEVERRNPKDTRVEICCSGKPGLLLSTVNTMEALGLEIEQCVISCFNDFAMHASCSEDVDTGNETDCEEIKQALFRNAGYGGQCL</sequence>
<dbReference type="PANTHER" id="PTHR31945">
    <property type="entry name" value="TRANSCRIPTION FACTOR SCREAM2-RELATED"/>
    <property type="match status" value="1"/>
</dbReference>
<feature type="compositionally biased region" description="Low complexity" evidence="5">
    <location>
        <begin position="18"/>
        <end position="41"/>
    </location>
</feature>
<dbReference type="Proteomes" id="UP000594263">
    <property type="component" value="Unplaced"/>
</dbReference>
<protein>
    <recommendedName>
        <fullName evidence="6">BHLH domain-containing protein</fullName>
    </recommendedName>
</protein>
<dbReference type="Gramene" id="Kaladp0060s0493.1.v1.1">
    <property type="protein sequence ID" value="Kaladp0060s0493.1.v1.1"/>
    <property type="gene ID" value="Kaladp0060s0493.v1.1"/>
</dbReference>
<dbReference type="GO" id="GO:0043565">
    <property type="term" value="F:sequence-specific DNA binding"/>
    <property type="evidence" value="ECO:0007669"/>
    <property type="project" value="TreeGrafter"/>
</dbReference>
<proteinExistence type="predicted"/>
<keyword evidence="2" id="KW-0805">Transcription regulation</keyword>
<evidence type="ECO:0000256" key="3">
    <source>
        <dbReference type="ARBA" id="ARBA00023163"/>
    </source>
</evidence>
<dbReference type="SUPFAM" id="SSF47459">
    <property type="entry name" value="HLH, helix-loop-helix DNA-binding domain"/>
    <property type="match status" value="1"/>
</dbReference>
<feature type="domain" description="BHLH" evidence="6">
    <location>
        <begin position="235"/>
        <end position="284"/>
    </location>
</feature>
<dbReference type="PANTHER" id="PTHR31945:SF15">
    <property type="entry name" value="TRANSCRIPTION FACTOR BHLH61-RELATED"/>
    <property type="match status" value="1"/>
</dbReference>
<dbReference type="Gene3D" id="4.10.280.10">
    <property type="entry name" value="Helix-loop-helix DNA-binding domain"/>
    <property type="match status" value="1"/>
</dbReference>
<evidence type="ECO:0000259" key="6">
    <source>
        <dbReference type="PROSITE" id="PS50888"/>
    </source>
</evidence>
<dbReference type="Pfam" id="PF00010">
    <property type="entry name" value="HLH"/>
    <property type="match status" value="1"/>
</dbReference>
<evidence type="ECO:0000256" key="4">
    <source>
        <dbReference type="ARBA" id="ARBA00023242"/>
    </source>
</evidence>
<dbReference type="AlphaFoldDB" id="A0A7N0UDB7"/>
<dbReference type="InterPro" id="IPR036638">
    <property type="entry name" value="HLH_DNA-bd_sf"/>
</dbReference>
<dbReference type="GO" id="GO:0005634">
    <property type="term" value="C:nucleus"/>
    <property type="evidence" value="ECO:0007669"/>
    <property type="project" value="UniProtKB-SubCell"/>
</dbReference>
<evidence type="ECO:0000256" key="2">
    <source>
        <dbReference type="ARBA" id="ARBA00023015"/>
    </source>
</evidence>
<organism evidence="7 8">
    <name type="scientific">Kalanchoe fedtschenkoi</name>
    <name type="common">Lavender scallops</name>
    <name type="synonym">South American air plant</name>
    <dbReference type="NCBI Taxonomy" id="63787"/>
    <lineage>
        <taxon>Eukaryota</taxon>
        <taxon>Viridiplantae</taxon>
        <taxon>Streptophyta</taxon>
        <taxon>Embryophyta</taxon>
        <taxon>Tracheophyta</taxon>
        <taxon>Spermatophyta</taxon>
        <taxon>Magnoliopsida</taxon>
        <taxon>eudicotyledons</taxon>
        <taxon>Gunneridae</taxon>
        <taxon>Pentapetalae</taxon>
        <taxon>Saxifragales</taxon>
        <taxon>Crassulaceae</taxon>
        <taxon>Kalanchoe</taxon>
    </lineage>
</organism>
<dbReference type="InterPro" id="IPR051358">
    <property type="entry name" value="TF_AMS/ICE1/BHLH6-like"/>
</dbReference>
<dbReference type="GO" id="GO:0003700">
    <property type="term" value="F:DNA-binding transcription factor activity"/>
    <property type="evidence" value="ECO:0007669"/>
    <property type="project" value="TreeGrafter"/>
</dbReference>
<comment type="subcellular location">
    <subcellularLocation>
        <location evidence="1">Nucleus</location>
    </subcellularLocation>
</comment>
<evidence type="ECO:0000256" key="1">
    <source>
        <dbReference type="ARBA" id="ARBA00004123"/>
    </source>
</evidence>
<reference evidence="7" key="1">
    <citation type="submission" date="2021-01" db="UniProtKB">
        <authorList>
            <consortium name="EnsemblPlants"/>
        </authorList>
    </citation>
    <scope>IDENTIFICATION</scope>
</reference>
<dbReference type="CDD" id="cd04873">
    <property type="entry name" value="ACT_UUR-ACR-like"/>
    <property type="match status" value="1"/>
</dbReference>
<keyword evidence="3" id="KW-0804">Transcription</keyword>
<keyword evidence="4" id="KW-0539">Nucleus</keyword>
<keyword evidence="8" id="KW-1185">Reference proteome</keyword>
<accession>A0A7N0UDB7</accession>
<dbReference type="GO" id="GO:0046983">
    <property type="term" value="F:protein dimerization activity"/>
    <property type="evidence" value="ECO:0007669"/>
    <property type="project" value="InterPro"/>
</dbReference>
<dbReference type="PROSITE" id="PS50888">
    <property type="entry name" value="BHLH"/>
    <property type="match status" value="1"/>
</dbReference>
<dbReference type="Pfam" id="PF22754">
    <property type="entry name" value="bHLH-TF_ACT-like_plant"/>
    <property type="match status" value="1"/>
</dbReference>